<evidence type="ECO:0000313" key="2">
    <source>
        <dbReference type="Proteomes" id="UP000276133"/>
    </source>
</evidence>
<proteinExistence type="predicted"/>
<sequence>MSKLQNKVLKDHNMFCTTNIKILRNSAINLQNLEYCEFIGGTENVSVAHIYKACFDKDNEPYEEATGEFIL</sequence>
<keyword evidence="2" id="KW-1185">Reference proteome</keyword>
<protein>
    <submittedName>
        <fullName evidence="1">Uncharacterized protein</fullName>
    </submittedName>
</protein>
<evidence type="ECO:0000313" key="1">
    <source>
        <dbReference type="EMBL" id="RNA33421.1"/>
    </source>
</evidence>
<organism evidence="1 2">
    <name type="scientific">Brachionus plicatilis</name>
    <name type="common">Marine rotifer</name>
    <name type="synonym">Brachionus muelleri</name>
    <dbReference type="NCBI Taxonomy" id="10195"/>
    <lineage>
        <taxon>Eukaryota</taxon>
        <taxon>Metazoa</taxon>
        <taxon>Spiralia</taxon>
        <taxon>Gnathifera</taxon>
        <taxon>Rotifera</taxon>
        <taxon>Eurotatoria</taxon>
        <taxon>Monogononta</taxon>
        <taxon>Pseudotrocha</taxon>
        <taxon>Ploima</taxon>
        <taxon>Brachionidae</taxon>
        <taxon>Brachionus</taxon>
    </lineage>
</organism>
<name>A0A3M7SCA5_BRAPC</name>
<gene>
    <name evidence="1" type="ORF">BpHYR1_048513</name>
</gene>
<dbReference type="AlphaFoldDB" id="A0A3M7SCA5"/>
<reference evidence="1 2" key="1">
    <citation type="journal article" date="2018" name="Sci. Rep.">
        <title>Genomic signatures of local adaptation to the degree of environmental predictability in rotifers.</title>
        <authorList>
            <person name="Franch-Gras L."/>
            <person name="Hahn C."/>
            <person name="Garcia-Roger E.M."/>
            <person name="Carmona M.J."/>
            <person name="Serra M."/>
            <person name="Gomez A."/>
        </authorList>
    </citation>
    <scope>NUCLEOTIDE SEQUENCE [LARGE SCALE GENOMIC DNA]</scope>
    <source>
        <strain evidence="1">HYR1</strain>
    </source>
</reference>
<accession>A0A3M7SCA5</accession>
<dbReference type="Proteomes" id="UP000276133">
    <property type="component" value="Unassembled WGS sequence"/>
</dbReference>
<comment type="caution">
    <text evidence="1">The sequence shown here is derived from an EMBL/GenBank/DDBJ whole genome shotgun (WGS) entry which is preliminary data.</text>
</comment>
<dbReference type="EMBL" id="REGN01001644">
    <property type="protein sequence ID" value="RNA33421.1"/>
    <property type="molecule type" value="Genomic_DNA"/>
</dbReference>